<evidence type="ECO:0000256" key="3">
    <source>
        <dbReference type="ARBA" id="ARBA00023163"/>
    </source>
</evidence>
<proteinExistence type="predicted"/>
<dbReference type="AlphaFoldDB" id="A0A3M9X0K9"/>
<evidence type="ECO:0000256" key="4">
    <source>
        <dbReference type="SAM" id="MobiDB-lite"/>
    </source>
</evidence>
<accession>A0A3M9X0K9</accession>
<dbReference type="SUPFAM" id="SSF53822">
    <property type="entry name" value="Periplasmic binding protein-like I"/>
    <property type="match status" value="1"/>
</dbReference>
<dbReference type="InterPro" id="IPR028082">
    <property type="entry name" value="Peripla_BP_I"/>
</dbReference>
<comment type="caution">
    <text evidence="6">The sequence shown here is derived from an EMBL/GenBank/DDBJ whole genome shotgun (WGS) entry which is preliminary data.</text>
</comment>
<gene>
    <name evidence="6" type="ORF">DNR46_35515</name>
</gene>
<protein>
    <recommendedName>
        <fullName evidence="5">Transcriptional regulator LacI/GalR-like sensor domain-containing protein</fullName>
    </recommendedName>
</protein>
<reference evidence="6 7" key="1">
    <citation type="journal article" date="2018" name="Mol. Plant Microbe Interact.">
        <title>Taxonomically Different Co-Microsymbionts of a Relict Legume, Oxytropis popoviana, Have Complementary Sets of Symbiotic Genes and Together Increase the Efficiency of Plant Nodulation.</title>
        <authorList>
            <person name="Safronova V."/>
            <person name="Belimov A."/>
            <person name="Sazanova A."/>
            <person name="Chirak E."/>
            <person name="Verkhozina A."/>
            <person name="Kuznetsova I."/>
            <person name="Andronov E."/>
            <person name="Puhalsky J."/>
            <person name="Tikhonovich I."/>
        </authorList>
    </citation>
    <scope>NUCLEOTIDE SEQUENCE [LARGE SCALE GENOMIC DNA]</scope>
    <source>
        <strain evidence="6 7">Opo-235</strain>
    </source>
</reference>
<dbReference type="EMBL" id="QKOD01000023">
    <property type="protein sequence ID" value="RNJ41226.1"/>
    <property type="molecule type" value="Genomic_DNA"/>
</dbReference>
<keyword evidence="2" id="KW-0238">DNA-binding</keyword>
<feature type="compositionally biased region" description="Basic and acidic residues" evidence="4">
    <location>
        <begin position="150"/>
        <end position="164"/>
    </location>
</feature>
<evidence type="ECO:0000313" key="7">
    <source>
        <dbReference type="Proteomes" id="UP000275436"/>
    </source>
</evidence>
<feature type="domain" description="Transcriptional regulator LacI/GalR-like sensor" evidence="5">
    <location>
        <begin position="52"/>
        <end position="125"/>
    </location>
</feature>
<evidence type="ECO:0000256" key="2">
    <source>
        <dbReference type="ARBA" id="ARBA00023125"/>
    </source>
</evidence>
<evidence type="ECO:0000256" key="1">
    <source>
        <dbReference type="ARBA" id="ARBA00023015"/>
    </source>
</evidence>
<keyword evidence="1" id="KW-0805">Transcription regulation</keyword>
<sequence length="181" mass="20146">MSSVEAKFAVSSKQPFGFDDMMSGFGPSGHGSITSHRFTAPAVMPVTVCRLKNRYTISGRMVIRRMFMKQALRLLRQTARPEAVFCWTDFVAFEVLSHTRELDLHVPGNVAITGHDNTTFCDLSIAPRQVSISRGLNLAQTGTASHRKDRGTYEKRVRDGRTESRGTWQHKVAQGGDCCPI</sequence>
<evidence type="ECO:0000313" key="6">
    <source>
        <dbReference type="EMBL" id="RNJ41226.1"/>
    </source>
</evidence>
<keyword evidence="3" id="KW-0804">Transcription</keyword>
<dbReference type="Proteomes" id="UP000275436">
    <property type="component" value="Unassembled WGS sequence"/>
</dbReference>
<evidence type="ECO:0000259" key="5">
    <source>
        <dbReference type="Pfam" id="PF13377"/>
    </source>
</evidence>
<dbReference type="Gene3D" id="3.40.50.2300">
    <property type="match status" value="1"/>
</dbReference>
<dbReference type="Pfam" id="PF13377">
    <property type="entry name" value="Peripla_BP_3"/>
    <property type="match status" value="1"/>
</dbReference>
<dbReference type="InterPro" id="IPR046335">
    <property type="entry name" value="LacI/GalR-like_sensor"/>
</dbReference>
<feature type="region of interest" description="Disordered" evidence="4">
    <location>
        <begin position="141"/>
        <end position="165"/>
    </location>
</feature>
<name>A0A3M9X0K9_9HYPH</name>
<organism evidence="6 7">
    <name type="scientific">Mesorhizobium japonicum</name>
    <dbReference type="NCBI Taxonomy" id="2066070"/>
    <lineage>
        <taxon>Bacteria</taxon>
        <taxon>Pseudomonadati</taxon>
        <taxon>Pseudomonadota</taxon>
        <taxon>Alphaproteobacteria</taxon>
        <taxon>Hyphomicrobiales</taxon>
        <taxon>Phyllobacteriaceae</taxon>
        <taxon>Mesorhizobium</taxon>
    </lineage>
</organism>
<dbReference type="GO" id="GO:0003677">
    <property type="term" value="F:DNA binding"/>
    <property type="evidence" value="ECO:0007669"/>
    <property type="project" value="UniProtKB-KW"/>
</dbReference>